<organism evidence="3 4">
    <name type="scientific">Epilithonimonas lactis</name>
    <dbReference type="NCBI Taxonomy" id="421072"/>
    <lineage>
        <taxon>Bacteria</taxon>
        <taxon>Pseudomonadati</taxon>
        <taxon>Bacteroidota</taxon>
        <taxon>Flavobacteriia</taxon>
        <taxon>Flavobacteriales</taxon>
        <taxon>Weeksellaceae</taxon>
        <taxon>Chryseobacterium group</taxon>
        <taxon>Epilithonimonas</taxon>
    </lineage>
</organism>
<dbReference type="Proteomes" id="UP000028623">
    <property type="component" value="Unassembled WGS sequence"/>
</dbReference>
<accession>A0A085BL61</accession>
<sequence length="151" mass="17158">MKKLLLIGSLFLYSLSFAQAKNEKIRELLTLTGAGNLGATYAKQILTHFKSAYPSVPEKVWIDFSNEIKASDLEDLILPLYHKYYTEKDIDDLIVFYKSPVGIKTTKILPQIMLESQEAGKQWGSKIAEKVIKKLKEENYLQDPPPPLPSK</sequence>
<dbReference type="eggNOG" id="COG3184">
    <property type="taxonomic scope" value="Bacteria"/>
</dbReference>
<feature type="signal peptide" evidence="1">
    <location>
        <begin position="1"/>
        <end position="20"/>
    </location>
</feature>
<dbReference type="InterPro" id="IPR018637">
    <property type="entry name" value="DUF2059"/>
</dbReference>
<dbReference type="OrthoDB" id="1143459at2"/>
<feature type="domain" description="DUF2059" evidence="2">
    <location>
        <begin position="72"/>
        <end position="129"/>
    </location>
</feature>
<dbReference type="STRING" id="421072.SAMN04488097_1154"/>
<comment type="caution">
    <text evidence="3">The sequence shown here is derived from an EMBL/GenBank/DDBJ whole genome shotgun (WGS) entry which is preliminary data.</text>
</comment>
<dbReference type="Pfam" id="PF09832">
    <property type="entry name" value="DUF2059"/>
    <property type="match status" value="1"/>
</dbReference>
<dbReference type="AlphaFoldDB" id="A0A085BL61"/>
<dbReference type="EMBL" id="JPLY01000001">
    <property type="protein sequence ID" value="KFC23206.1"/>
    <property type="molecule type" value="Genomic_DNA"/>
</dbReference>
<keyword evidence="1" id="KW-0732">Signal</keyword>
<evidence type="ECO:0000313" key="4">
    <source>
        <dbReference type="Proteomes" id="UP000028623"/>
    </source>
</evidence>
<evidence type="ECO:0000313" key="3">
    <source>
        <dbReference type="EMBL" id="KFC23206.1"/>
    </source>
</evidence>
<keyword evidence="4" id="KW-1185">Reference proteome</keyword>
<feature type="chain" id="PRO_5001787086" description="DUF2059 domain-containing protein" evidence="1">
    <location>
        <begin position="21"/>
        <end position="151"/>
    </location>
</feature>
<evidence type="ECO:0000256" key="1">
    <source>
        <dbReference type="SAM" id="SignalP"/>
    </source>
</evidence>
<dbReference type="RefSeq" id="WP_034974148.1">
    <property type="nucleotide sequence ID" value="NZ_FOFI01000002.1"/>
</dbReference>
<name>A0A085BL61_9FLAO</name>
<reference evidence="3 4" key="1">
    <citation type="submission" date="2014-07" db="EMBL/GenBank/DDBJ databases">
        <title>Epilithonimonas lactis LMG 22401 Genome.</title>
        <authorList>
            <person name="Pipes S.E."/>
            <person name="Stropko S.J."/>
        </authorList>
    </citation>
    <scope>NUCLEOTIDE SEQUENCE [LARGE SCALE GENOMIC DNA]</scope>
    <source>
        <strain evidence="3 4">LMG 24401</strain>
    </source>
</reference>
<protein>
    <recommendedName>
        <fullName evidence="2">DUF2059 domain-containing protein</fullName>
    </recommendedName>
</protein>
<evidence type="ECO:0000259" key="2">
    <source>
        <dbReference type="Pfam" id="PF09832"/>
    </source>
</evidence>
<proteinExistence type="predicted"/>
<gene>
    <name evidence="3" type="ORF">IO89_01000</name>
</gene>